<proteinExistence type="inferred from homology"/>
<reference evidence="7" key="1">
    <citation type="submission" date="2020-06" db="EMBL/GenBank/DDBJ databases">
        <authorList>
            <consortium name="Plant Systems Biology data submission"/>
        </authorList>
    </citation>
    <scope>NUCLEOTIDE SEQUENCE</scope>
    <source>
        <strain evidence="7">D6</strain>
    </source>
</reference>
<evidence type="ECO:0000256" key="2">
    <source>
        <dbReference type="ARBA" id="ARBA00023175"/>
    </source>
</evidence>
<evidence type="ECO:0000259" key="6">
    <source>
        <dbReference type="PROSITE" id="PS50067"/>
    </source>
</evidence>
<dbReference type="EMBL" id="CAICTM010000083">
    <property type="protein sequence ID" value="CAB9500478.1"/>
    <property type="molecule type" value="Genomic_DNA"/>
</dbReference>
<feature type="region of interest" description="Disordered" evidence="4">
    <location>
        <begin position="636"/>
        <end position="686"/>
    </location>
</feature>
<feature type="compositionally biased region" description="Acidic residues" evidence="4">
    <location>
        <begin position="703"/>
        <end position="716"/>
    </location>
</feature>
<dbReference type="Pfam" id="PF00225">
    <property type="entry name" value="Kinesin"/>
    <property type="match status" value="1"/>
</dbReference>
<evidence type="ECO:0000313" key="8">
    <source>
        <dbReference type="Proteomes" id="UP001153069"/>
    </source>
</evidence>
<feature type="compositionally biased region" description="Acidic residues" evidence="4">
    <location>
        <begin position="1"/>
        <end position="11"/>
    </location>
</feature>
<feature type="domain" description="Kinesin motor" evidence="6">
    <location>
        <begin position="187"/>
        <end position="556"/>
    </location>
</feature>
<feature type="region of interest" description="Disordered" evidence="4">
    <location>
        <begin position="958"/>
        <end position="1016"/>
    </location>
</feature>
<dbReference type="Proteomes" id="UP001153069">
    <property type="component" value="Unassembled WGS sequence"/>
</dbReference>
<feature type="binding site" evidence="3">
    <location>
        <begin position="285"/>
        <end position="292"/>
    </location>
    <ligand>
        <name>ATP</name>
        <dbReference type="ChEBI" id="CHEBI:30616"/>
    </ligand>
</feature>
<gene>
    <name evidence="7" type="ORF">SEMRO_84_G045010.1</name>
</gene>
<comment type="caution">
    <text evidence="7">The sequence shown here is derived from an EMBL/GenBank/DDBJ whole genome shotgun (WGS) entry which is preliminary data.</text>
</comment>
<evidence type="ECO:0000256" key="3">
    <source>
        <dbReference type="PROSITE-ProRule" id="PRU00283"/>
    </source>
</evidence>
<dbReference type="SUPFAM" id="SSF52540">
    <property type="entry name" value="P-loop containing nucleoside triphosphate hydrolases"/>
    <property type="match status" value="1"/>
</dbReference>
<comment type="similarity">
    <text evidence="3">Belongs to the TRAFAC class myosin-kinesin ATPase superfamily. Kinesin family.</text>
</comment>
<dbReference type="Gene3D" id="3.40.850.10">
    <property type="entry name" value="Kinesin motor domain"/>
    <property type="match status" value="1"/>
</dbReference>
<organism evidence="7 8">
    <name type="scientific">Seminavis robusta</name>
    <dbReference type="NCBI Taxonomy" id="568900"/>
    <lineage>
        <taxon>Eukaryota</taxon>
        <taxon>Sar</taxon>
        <taxon>Stramenopiles</taxon>
        <taxon>Ochrophyta</taxon>
        <taxon>Bacillariophyta</taxon>
        <taxon>Bacillariophyceae</taxon>
        <taxon>Bacillariophycidae</taxon>
        <taxon>Naviculales</taxon>
        <taxon>Naviculaceae</taxon>
        <taxon>Seminavis</taxon>
    </lineage>
</organism>
<dbReference type="GO" id="GO:0007018">
    <property type="term" value="P:microtubule-based movement"/>
    <property type="evidence" value="ECO:0007669"/>
    <property type="project" value="InterPro"/>
</dbReference>
<dbReference type="PANTHER" id="PTHR47968:SF75">
    <property type="entry name" value="CENTROMERE-ASSOCIATED PROTEIN E"/>
    <property type="match status" value="1"/>
</dbReference>
<feature type="region of interest" description="Disordered" evidence="4">
    <location>
        <begin position="590"/>
        <end position="609"/>
    </location>
</feature>
<feature type="compositionally biased region" description="Low complexity" evidence="4">
    <location>
        <begin position="1056"/>
        <end position="1065"/>
    </location>
</feature>
<keyword evidence="5" id="KW-0812">Transmembrane</keyword>
<dbReference type="InterPro" id="IPR001752">
    <property type="entry name" value="Kinesin_motor_dom"/>
</dbReference>
<dbReference type="SMART" id="SM00129">
    <property type="entry name" value="KISc"/>
    <property type="match status" value="1"/>
</dbReference>
<dbReference type="PRINTS" id="PR00380">
    <property type="entry name" value="KINESINHEAVY"/>
</dbReference>
<keyword evidence="1" id="KW-0175">Coiled coil</keyword>
<dbReference type="GO" id="GO:0005524">
    <property type="term" value="F:ATP binding"/>
    <property type="evidence" value="ECO:0007669"/>
    <property type="project" value="UniProtKB-UniRule"/>
</dbReference>
<keyword evidence="5" id="KW-1133">Transmembrane helix</keyword>
<accession>A0A9N8DCJ3</accession>
<dbReference type="GO" id="GO:0008017">
    <property type="term" value="F:microtubule binding"/>
    <property type="evidence" value="ECO:0007669"/>
    <property type="project" value="InterPro"/>
</dbReference>
<feature type="compositionally biased region" description="Low complexity" evidence="4">
    <location>
        <begin position="722"/>
        <end position="752"/>
    </location>
</feature>
<protein>
    <submittedName>
        <fullName evidence="7">Kinesin-like protein</fullName>
    </submittedName>
</protein>
<keyword evidence="3" id="KW-0067">ATP-binding</keyword>
<dbReference type="InterPro" id="IPR027640">
    <property type="entry name" value="Kinesin-like_fam"/>
</dbReference>
<keyword evidence="5" id="KW-0472">Membrane</keyword>
<name>A0A9N8DCJ3_9STRA</name>
<evidence type="ECO:0000256" key="4">
    <source>
        <dbReference type="SAM" id="MobiDB-lite"/>
    </source>
</evidence>
<evidence type="ECO:0000256" key="1">
    <source>
        <dbReference type="ARBA" id="ARBA00023054"/>
    </source>
</evidence>
<evidence type="ECO:0000256" key="5">
    <source>
        <dbReference type="SAM" id="Phobius"/>
    </source>
</evidence>
<feature type="region of interest" description="Disordered" evidence="4">
    <location>
        <begin position="1030"/>
        <end position="1089"/>
    </location>
</feature>
<feature type="region of interest" description="Disordered" evidence="4">
    <location>
        <begin position="703"/>
        <end position="863"/>
    </location>
</feature>
<feature type="compositionally biased region" description="Polar residues" evidence="4">
    <location>
        <begin position="753"/>
        <end position="768"/>
    </location>
</feature>
<keyword evidence="3" id="KW-0547">Nucleotide-binding</keyword>
<feature type="region of interest" description="Disordered" evidence="4">
    <location>
        <begin position="123"/>
        <end position="187"/>
    </location>
</feature>
<feature type="compositionally biased region" description="Polar residues" evidence="4">
    <location>
        <begin position="1039"/>
        <end position="1049"/>
    </location>
</feature>
<feature type="compositionally biased region" description="Low complexity" evidence="4">
    <location>
        <begin position="665"/>
        <end position="678"/>
    </location>
</feature>
<feature type="region of interest" description="Disordered" evidence="4">
    <location>
        <begin position="1"/>
        <end position="24"/>
    </location>
</feature>
<feature type="transmembrane region" description="Helical" evidence="5">
    <location>
        <begin position="1186"/>
        <end position="1212"/>
    </location>
</feature>
<dbReference type="AlphaFoldDB" id="A0A9N8DCJ3"/>
<dbReference type="OrthoDB" id="3176171at2759"/>
<keyword evidence="2 3" id="KW-0505">Motor protein</keyword>
<dbReference type="InterPro" id="IPR036961">
    <property type="entry name" value="Kinesin_motor_dom_sf"/>
</dbReference>
<sequence>MMRDDEDDEEEFARPPAPHEQQFNTKIEAALGYDITDAMLRDEIAEDVYNPKPKAEFGFDPTVEGAGDADAPLVKLADYAANTGNLQETEDAGPTNLTAATMGYVMPTQMEDTNDKDVEKEVGEKFGGRTPQDGDSDGEDGTHTPYQQLDTVDEASEDSYNPEPDKKPAKPAKKPRASDIGGGLKDRITVAVRFRPMTKEEMVSKSKKKKEGGAEAFMAWTVEDDDETDVIYQKGSRSRVEGKNMFHVDRVFEEQDTTDALYSNMCTPIMSAVLNGQHGTIFGYGQTGGGKSYTMQGGKKGNGVIHLAAKDLFERISEDSEREYTVKACYFEIYNEQVRDLMGHEESDDVKCRRGTAVIMTVNKLNVDLPVLNIREDSKGGDVFVDAQYTPVSNVAGVTRVLHKGNRNRATEKTDSNEFSSRSHAIFRLTVESHERVEGDADVVESVKVRVAALNFVDLAGSENAAKANTSGARKREGGKINQSLLSLTQVIHQLSLPKKKQPKHINYRDSKLTRILQPHLSGNAAISILCCASPAKKLLEETRSTLKFAYNAKRIKLQPKVNEIVDDRVLLENLRKELHETRLRLKEMKEIQERAPPPPPPSSSGPEFPLIERFMAQMNMSVATADFMDAIEELSSPDSGGLAEVDSGGLAAPSGDTEGGNLNAAAAADSPAAAGGEAETEDEDDIEAFRRQILAKFMNMEDDEFDGDDNDDGDNAETVNDTTMNDTTMGDTTMGDTTMGDTTMDEGATTDVSMNRTFATEDTNADQADNKENQPVPDSPPEIARKEPPALVKEAHAATNANEVFRKPDAQPTGPPGMKQPEPSPLPLVSQAINVPPSQMPVQTATEDTSSRETPAAAPPDEADLNLIEKFRQEILEKFRDEIVDEEAAHELDENAQNVAVIANELINKFKREIVYKYKDEFPEILEKRVEVDLAATRVGDHGIVGRVIERGAVGVDSSDDRLNTDDSSDASGSVERFEDEFDEDAKLGGDDDAATADPPDPRGRGVPARSYSTQTDRAVINGRGLFKGIAPSRSETDPSTIPINSSVGIGATGGSVSSDLSSDVAEKDKEGSGISPVPANPPSDDGDDYMIPLGEIAVKSGEVSVEGKMRIKFLEEKLVATDELVETLFVELENAKTFIRELVFENAGGGKSDPSGAALFGPAGTSGVTVVDEQILNQCEILKFAIYTSLLFFVFGQHELFLATVFFLWLSLEVATKT</sequence>
<dbReference type="GO" id="GO:0003777">
    <property type="term" value="F:microtubule motor activity"/>
    <property type="evidence" value="ECO:0007669"/>
    <property type="project" value="InterPro"/>
</dbReference>
<feature type="compositionally biased region" description="Polar residues" evidence="4">
    <location>
        <begin position="832"/>
        <end position="849"/>
    </location>
</feature>
<dbReference type="PANTHER" id="PTHR47968">
    <property type="entry name" value="CENTROMERE PROTEIN E"/>
    <property type="match status" value="1"/>
</dbReference>
<evidence type="ECO:0000313" key="7">
    <source>
        <dbReference type="EMBL" id="CAB9500478.1"/>
    </source>
</evidence>
<dbReference type="InterPro" id="IPR027417">
    <property type="entry name" value="P-loop_NTPase"/>
</dbReference>
<feature type="compositionally biased region" description="Basic and acidic residues" evidence="4">
    <location>
        <begin position="784"/>
        <end position="797"/>
    </location>
</feature>
<dbReference type="PROSITE" id="PS50067">
    <property type="entry name" value="KINESIN_MOTOR_2"/>
    <property type="match status" value="1"/>
</dbReference>
<keyword evidence="8" id="KW-1185">Reference proteome</keyword>